<keyword evidence="9" id="KW-0732">Signal</keyword>
<dbReference type="PROSITE" id="PS51892">
    <property type="entry name" value="SUBTILASE"/>
    <property type="match status" value="1"/>
</dbReference>
<keyword evidence="4 6" id="KW-0720">Serine protease</keyword>
<proteinExistence type="inferred from homology"/>
<evidence type="ECO:0000256" key="5">
    <source>
        <dbReference type="PIRSR" id="PIRSR615500-1"/>
    </source>
</evidence>
<feature type="chain" id="PRO_5016233725" evidence="9">
    <location>
        <begin position="27"/>
        <end position="1240"/>
    </location>
</feature>
<feature type="active site" description="Charge relay system" evidence="5 6">
    <location>
        <position position="271"/>
    </location>
</feature>
<feature type="signal peptide" evidence="9">
    <location>
        <begin position="1"/>
        <end position="26"/>
    </location>
</feature>
<keyword evidence="2 6" id="KW-0645">Protease</keyword>
<dbReference type="GO" id="GO:0004252">
    <property type="term" value="F:serine-type endopeptidase activity"/>
    <property type="evidence" value="ECO:0007669"/>
    <property type="project" value="UniProtKB-UniRule"/>
</dbReference>
<gene>
    <name evidence="11" type="ORF">DKT68_18570</name>
</gene>
<organism evidence="11 12">
    <name type="scientific">Micromonospora acroterricola</name>
    <dbReference type="NCBI Taxonomy" id="2202421"/>
    <lineage>
        <taxon>Bacteria</taxon>
        <taxon>Bacillati</taxon>
        <taxon>Actinomycetota</taxon>
        <taxon>Actinomycetes</taxon>
        <taxon>Micromonosporales</taxon>
        <taxon>Micromonosporaceae</taxon>
        <taxon>Micromonospora</taxon>
    </lineage>
</organism>
<dbReference type="Proteomes" id="UP000245410">
    <property type="component" value="Unassembled WGS sequence"/>
</dbReference>
<evidence type="ECO:0000259" key="10">
    <source>
        <dbReference type="Pfam" id="PF00082"/>
    </source>
</evidence>
<dbReference type="EMBL" id="QGKR01000219">
    <property type="protein sequence ID" value="PWR07577.1"/>
    <property type="molecule type" value="Genomic_DNA"/>
</dbReference>
<dbReference type="InterPro" id="IPR017296">
    <property type="entry name" value="Peptidase_S8A_SAM-P45"/>
</dbReference>
<name>A0A317CYU1_9ACTN</name>
<feature type="region of interest" description="Disordered" evidence="8">
    <location>
        <begin position="25"/>
        <end position="44"/>
    </location>
</feature>
<dbReference type="Gene3D" id="3.50.30.30">
    <property type="match status" value="1"/>
</dbReference>
<protein>
    <submittedName>
        <fullName evidence="11">Peptidase S8</fullName>
    </submittedName>
</protein>
<dbReference type="InterPro" id="IPR050131">
    <property type="entry name" value="Peptidase_S8_subtilisin-like"/>
</dbReference>
<dbReference type="PIRSF" id="PIRSF037852">
    <property type="entry name" value="Subtilisin_rel_SAV5721"/>
    <property type="match status" value="1"/>
</dbReference>
<comment type="caution">
    <text evidence="11">The sequence shown here is derived from an EMBL/GenBank/DDBJ whole genome shotgun (WGS) entry which is preliminary data.</text>
</comment>
<evidence type="ECO:0000313" key="12">
    <source>
        <dbReference type="Proteomes" id="UP000245410"/>
    </source>
</evidence>
<feature type="domain" description="Peptidase S8/S53" evidence="10">
    <location>
        <begin position="230"/>
        <end position="491"/>
    </location>
</feature>
<dbReference type="RefSeq" id="WP_109818680.1">
    <property type="nucleotide sequence ID" value="NZ_QGKR01000219.1"/>
</dbReference>
<dbReference type="OrthoDB" id="5167143at2"/>
<dbReference type="PRINTS" id="PR00723">
    <property type="entry name" value="SUBTILISIN"/>
</dbReference>
<dbReference type="Gene3D" id="3.40.50.200">
    <property type="entry name" value="Peptidase S8/S53 domain"/>
    <property type="match status" value="1"/>
</dbReference>
<dbReference type="SUPFAM" id="SSF81296">
    <property type="entry name" value="E set domains"/>
    <property type="match status" value="1"/>
</dbReference>
<accession>A0A317CYU1</accession>
<dbReference type="PANTHER" id="PTHR43806:SF65">
    <property type="entry name" value="SERINE PROTEASE APRX"/>
    <property type="match status" value="1"/>
</dbReference>
<evidence type="ECO:0000256" key="3">
    <source>
        <dbReference type="ARBA" id="ARBA00022801"/>
    </source>
</evidence>
<dbReference type="PANTHER" id="PTHR43806">
    <property type="entry name" value="PEPTIDASE S8"/>
    <property type="match status" value="1"/>
</dbReference>
<reference evidence="11 12" key="1">
    <citation type="submission" date="2018-05" db="EMBL/GenBank/DDBJ databases">
        <title>Micromonospora atacamensis sp. nov., a novel actinobacteria isolated from high altitude Atacama Desert soil.</title>
        <authorList>
            <person name="Carro L."/>
            <person name="Golinska P."/>
            <person name="Klenk H.-P."/>
            <person name="Goodfellow M."/>
        </authorList>
    </citation>
    <scope>NUCLEOTIDE SEQUENCE [LARGE SCALE GENOMIC DNA]</scope>
    <source>
        <strain evidence="11 12">5R2A7</strain>
    </source>
</reference>
<dbReference type="Gene3D" id="2.60.40.650">
    <property type="match status" value="1"/>
</dbReference>
<evidence type="ECO:0000256" key="6">
    <source>
        <dbReference type="PROSITE-ProRule" id="PRU01240"/>
    </source>
</evidence>
<feature type="active site" description="Charge relay system" evidence="5 6">
    <location>
        <position position="239"/>
    </location>
</feature>
<dbReference type="InterPro" id="IPR023828">
    <property type="entry name" value="Peptidase_S8_Ser-AS"/>
</dbReference>
<evidence type="ECO:0000256" key="9">
    <source>
        <dbReference type="SAM" id="SignalP"/>
    </source>
</evidence>
<sequence>MHWSPRWLTAGAVGALVVGLAAPASADPPVRPTGPNSGTPAPGAASVRITLITGDQVDLVQAAPGRVAATVRPGPGRERVIFQTLEVDGALRVLPSDVLPYVSSGILDANLFDVQELAAEGFGDAAQGDLPLIVRYQEPAAGRVRPLAVATDARPLESINGAALRVGKGDLGGLWTTLAGTPATRTTTAAAPRLGGGIARIWLDGRVRPALEHSVPQIGAPAAWAAGRDGAGVKVAVLDTGVDATHPDLAGRIAEAQDFSGSGSARDGHGHGTHVAATIAGSGAASAGLRKGVAPGARLLVGKVLDDGGSGSSSSIIEGMEWAAHSGAKVVSMSLGGDATDGTDPMSQAVNDLTAETGALFVVAAGNAGTPRSVGTPGAAAAALTVGAVDRDDNLAEFSSRGPRLGDNGLKPEITAPGVGIVAARAAGTTMGTPVGDAYTTASGTSMATPHVAGAAAILAQEHPDWTAGKLKDALVSTTKANPALTVFEQGGGRVDVARALGQRVYASATADFGRVTAGGAAVERTVTYTNGTSAPQTLRLALDLRNLDTGAAEPDGVSVGSGEVTVPAGGSVAVPMRADPTKLARGPHGGWLVATGADGVEVRTPVGLTSSGQLHQVTVKVLDRQGQLTLSPALTLFGEQPESDFWGWWPGEATLQVEEGTYLLTAMVEHGAPLDEQLTEVVEPELTVDRDLTVVLDARKGTPVRIETPKPSEQRATLSYYVHRVLGNGRQIDHGVMAYSTVQQINVTPTRPVRQGEFEFASRWQLVAPMVDATISGVSGPLDINLIGTSPAPTGRRKLPLVWAGTGTPAELTRVRGAAALLTTDPDRSEDEQVAAAAAAGAAVVLVVRPADFSAWTVWRPIGDRLPIPGMVVAYDDGQRLIAAARKGRATLDLTLTVDSPYLYDVWQVSKGRVPERIVHTVDAKNTAEVTASYGDTGAGWATEERFGWRPWQEYSWNDDQRMIRNGTTRQEFVSAGDNWWQHRVLHKSMFMQWGKLTGGLTQEPRRYAADDRVTETWHAPVVRPAVPASGAPVPTRIGDSLDLRVPEFVDADGHYSVSGESEESDTVEARVSRNGQQIADLSGGWAPVPTTAGPARYRLDVTTRRSSAEWRYATRTETAWQFTSARPTGDAAKPLPLLQVDYRVPADLLGTVRGNRSHQLGLTLRQPAGVSAPTGTSVRVEVSFDGGVTWRSAPTKGSGTRYTTTVPAGRGTVSLRVHASDRAGNTVDQTVLQAYGLR</sequence>
<dbReference type="SUPFAM" id="SSF52743">
    <property type="entry name" value="Subtilisin-like"/>
    <property type="match status" value="1"/>
</dbReference>
<dbReference type="PROSITE" id="PS00138">
    <property type="entry name" value="SUBTILASE_SER"/>
    <property type="match status" value="1"/>
</dbReference>
<evidence type="ECO:0000313" key="11">
    <source>
        <dbReference type="EMBL" id="PWR07577.1"/>
    </source>
</evidence>
<dbReference type="InterPro" id="IPR023827">
    <property type="entry name" value="Peptidase_S8_Asp-AS"/>
</dbReference>
<dbReference type="AlphaFoldDB" id="A0A317CYU1"/>
<dbReference type="InterPro" id="IPR000209">
    <property type="entry name" value="Peptidase_S8/S53_dom"/>
</dbReference>
<dbReference type="GO" id="GO:0006508">
    <property type="term" value="P:proteolysis"/>
    <property type="evidence" value="ECO:0007669"/>
    <property type="project" value="UniProtKB-KW"/>
</dbReference>
<keyword evidence="12" id="KW-1185">Reference proteome</keyword>
<keyword evidence="3 6" id="KW-0378">Hydrolase</keyword>
<comment type="similarity">
    <text evidence="1 6 7">Belongs to the peptidase S8 family.</text>
</comment>
<dbReference type="InterPro" id="IPR036852">
    <property type="entry name" value="Peptidase_S8/S53_dom_sf"/>
</dbReference>
<evidence type="ECO:0000256" key="4">
    <source>
        <dbReference type="ARBA" id="ARBA00022825"/>
    </source>
</evidence>
<evidence type="ECO:0000256" key="7">
    <source>
        <dbReference type="RuleBase" id="RU003355"/>
    </source>
</evidence>
<evidence type="ECO:0000256" key="1">
    <source>
        <dbReference type="ARBA" id="ARBA00011073"/>
    </source>
</evidence>
<dbReference type="InterPro" id="IPR014756">
    <property type="entry name" value="Ig_E-set"/>
</dbReference>
<dbReference type="InterPro" id="IPR015500">
    <property type="entry name" value="Peptidase_S8_subtilisin-rel"/>
</dbReference>
<dbReference type="Pfam" id="PF00082">
    <property type="entry name" value="Peptidase_S8"/>
    <property type="match status" value="1"/>
</dbReference>
<feature type="active site" description="Charge relay system" evidence="5 6">
    <location>
        <position position="446"/>
    </location>
</feature>
<evidence type="ECO:0000256" key="8">
    <source>
        <dbReference type="SAM" id="MobiDB-lite"/>
    </source>
</evidence>
<evidence type="ECO:0000256" key="2">
    <source>
        <dbReference type="ARBA" id="ARBA00022670"/>
    </source>
</evidence>
<dbReference type="PROSITE" id="PS00136">
    <property type="entry name" value="SUBTILASE_ASP"/>
    <property type="match status" value="1"/>
</dbReference>